<reference evidence="4 5" key="1">
    <citation type="submission" date="2012-02" db="EMBL/GenBank/DDBJ databases">
        <title>Complete genome sequence of Phycisphaera mikurensis NBRC 102666.</title>
        <authorList>
            <person name="Ankai A."/>
            <person name="Hosoyama A."/>
            <person name="Terui Y."/>
            <person name="Sekine M."/>
            <person name="Fukai R."/>
            <person name="Kato Y."/>
            <person name="Nakamura S."/>
            <person name="Yamada-Narita S."/>
            <person name="Kawakoshi A."/>
            <person name="Fukunaga Y."/>
            <person name="Yamazaki S."/>
            <person name="Fujita N."/>
        </authorList>
    </citation>
    <scope>NUCLEOTIDE SEQUENCE [LARGE SCALE GENOMIC DNA]</scope>
    <source>
        <strain evidence="5">NBRC 102666 / KCTC 22515 / FYK2301M01</strain>
    </source>
</reference>
<feature type="domain" description="GFO/IDH/MocA-like oxidoreductase" evidence="3">
    <location>
        <begin position="127"/>
        <end position="244"/>
    </location>
</feature>
<evidence type="ECO:0000259" key="3">
    <source>
        <dbReference type="Pfam" id="PF22725"/>
    </source>
</evidence>
<dbReference type="InterPro" id="IPR055170">
    <property type="entry name" value="GFO_IDH_MocA-like_dom"/>
</dbReference>
<dbReference type="InterPro" id="IPR036291">
    <property type="entry name" value="NAD(P)-bd_dom_sf"/>
</dbReference>
<name>I0ID57_PHYMF</name>
<feature type="region of interest" description="Disordered" evidence="1">
    <location>
        <begin position="227"/>
        <end position="260"/>
    </location>
</feature>
<dbReference type="Pfam" id="PF22725">
    <property type="entry name" value="GFO_IDH_MocA_C3"/>
    <property type="match status" value="1"/>
</dbReference>
<evidence type="ECO:0000313" key="4">
    <source>
        <dbReference type="EMBL" id="BAM03195.1"/>
    </source>
</evidence>
<evidence type="ECO:0000256" key="1">
    <source>
        <dbReference type="SAM" id="MobiDB-lite"/>
    </source>
</evidence>
<dbReference type="Gene3D" id="3.30.360.10">
    <property type="entry name" value="Dihydrodipicolinate Reductase, domain 2"/>
    <property type="match status" value="1"/>
</dbReference>
<dbReference type="PANTHER" id="PTHR43377:SF1">
    <property type="entry name" value="BILIVERDIN REDUCTASE A"/>
    <property type="match status" value="1"/>
</dbReference>
<keyword evidence="5" id="KW-1185">Reference proteome</keyword>
<dbReference type="Proteomes" id="UP000007881">
    <property type="component" value="Chromosome"/>
</dbReference>
<feature type="domain" description="Gfo/Idh/MocA-like oxidoreductase N-terminal" evidence="2">
    <location>
        <begin position="2"/>
        <end position="118"/>
    </location>
</feature>
<dbReference type="Gene3D" id="3.40.50.720">
    <property type="entry name" value="NAD(P)-binding Rossmann-like Domain"/>
    <property type="match status" value="1"/>
</dbReference>
<dbReference type="STRING" id="1142394.PSMK_10360"/>
<dbReference type="AlphaFoldDB" id="I0ID57"/>
<dbReference type="SUPFAM" id="SSF51735">
    <property type="entry name" value="NAD(P)-binding Rossmann-fold domains"/>
    <property type="match status" value="1"/>
</dbReference>
<dbReference type="InterPro" id="IPR051450">
    <property type="entry name" value="Gfo/Idh/MocA_Oxidoreductases"/>
</dbReference>
<gene>
    <name evidence="4" type="ordered locus">PSMK_10360</name>
</gene>
<dbReference type="InterPro" id="IPR000683">
    <property type="entry name" value="Gfo/Idh/MocA-like_OxRdtase_N"/>
</dbReference>
<dbReference type="KEGG" id="phm:PSMK_10360"/>
<organism evidence="4 5">
    <name type="scientific">Phycisphaera mikurensis (strain NBRC 102666 / KCTC 22515 / FYK2301M01)</name>
    <dbReference type="NCBI Taxonomy" id="1142394"/>
    <lineage>
        <taxon>Bacteria</taxon>
        <taxon>Pseudomonadati</taxon>
        <taxon>Planctomycetota</taxon>
        <taxon>Phycisphaerae</taxon>
        <taxon>Phycisphaerales</taxon>
        <taxon>Phycisphaeraceae</taxon>
        <taxon>Phycisphaera</taxon>
    </lineage>
</organism>
<dbReference type="SUPFAM" id="SSF55347">
    <property type="entry name" value="Glyceraldehyde-3-phosphate dehydrogenase-like, C-terminal domain"/>
    <property type="match status" value="1"/>
</dbReference>
<dbReference type="HOGENOM" id="CLU_023194_5_0_0"/>
<accession>I0ID57</accession>
<dbReference type="Pfam" id="PF01408">
    <property type="entry name" value="GFO_IDH_MocA"/>
    <property type="match status" value="1"/>
</dbReference>
<dbReference type="EMBL" id="AP012338">
    <property type="protein sequence ID" value="BAM03195.1"/>
    <property type="molecule type" value="Genomic_DNA"/>
</dbReference>
<proteinExistence type="predicted"/>
<protein>
    <submittedName>
        <fullName evidence="4">Putative oxidoreductase</fullName>
    </submittedName>
</protein>
<dbReference type="PANTHER" id="PTHR43377">
    <property type="entry name" value="BILIVERDIN REDUCTASE A"/>
    <property type="match status" value="1"/>
</dbReference>
<dbReference type="eggNOG" id="COG0673">
    <property type="taxonomic scope" value="Bacteria"/>
</dbReference>
<sequence>MIRIGIIGAGPNARTHAHAHRDSGEAEVVAVADPAEGPGRALAEETGAHHVRGFEEMLDDVDAVVVSSPNFLHAEHAIAVAEAGKHLFCEKPLGLCLADARRIAAAVTDAGVASAVGFSPRLSREAQTLKHLLDSGRVGELISIWSRRLMFLPDDAFGGWRADPGRSGGLLLEVNVHEIDWMMHVAGAVSSVHAVTRTTLTHGPRANDHIWVTLSFKSGAVGQHEGSWRSATPNFSRGLHGTAGGGATDEWGRGVDAASLGQDREPAELRPAVDLRARWRAAIRGEGEPHCDVAWGLEVMRVAEAVFRSAEGNRVVRLDEPGLSG</sequence>
<dbReference type="GO" id="GO:0000166">
    <property type="term" value="F:nucleotide binding"/>
    <property type="evidence" value="ECO:0007669"/>
    <property type="project" value="InterPro"/>
</dbReference>
<evidence type="ECO:0000313" key="5">
    <source>
        <dbReference type="Proteomes" id="UP000007881"/>
    </source>
</evidence>
<evidence type="ECO:0000259" key="2">
    <source>
        <dbReference type="Pfam" id="PF01408"/>
    </source>
</evidence>